<sequence>MDSPQAKVPPRYVPTLTEVVTGLEPVAPEAWVAQAAPELPAAAPLEAAPAVLFEAPAVPTAADMAVVEEQLVQRLLQRVELALDQRLQACIAQVVQEQTRSITLRLQEELESVVRQTVHDAVAQELEQSAPR</sequence>
<evidence type="ECO:0000313" key="2">
    <source>
        <dbReference type="Proteomes" id="UP001525968"/>
    </source>
</evidence>
<dbReference type="EMBL" id="JAODYH010000007">
    <property type="protein sequence ID" value="MCT9811992.1"/>
    <property type="molecule type" value="Genomic_DNA"/>
</dbReference>
<accession>A0ABT2PND5</accession>
<comment type="caution">
    <text evidence="1">The sequence shown here is derived from an EMBL/GenBank/DDBJ whole genome shotgun (WGS) entry which is preliminary data.</text>
</comment>
<evidence type="ECO:0000313" key="1">
    <source>
        <dbReference type="EMBL" id="MCT9811992.1"/>
    </source>
</evidence>
<dbReference type="Proteomes" id="UP001525968">
    <property type="component" value="Unassembled WGS sequence"/>
</dbReference>
<organism evidence="1 2">
    <name type="scientific">Acidovorax bellezanensis</name>
    <dbReference type="NCBI Taxonomy" id="2976702"/>
    <lineage>
        <taxon>Bacteria</taxon>
        <taxon>Pseudomonadati</taxon>
        <taxon>Pseudomonadota</taxon>
        <taxon>Betaproteobacteria</taxon>
        <taxon>Burkholderiales</taxon>
        <taxon>Comamonadaceae</taxon>
        <taxon>Acidovorax</taxon>
    </lineage>
</organism>
<gene>
    <name evidence="1" type="ORF">N0K08_15200</name>
</gene>
<proteinExistence type="predicted"/>
<reference evidence="1 2" key="1">
    <citation type="submission" date="2022-09" db="EMBL/GenBank/DDBJ databases">
        <title>Draft genome of isolate Be4.</title>
        <authorList>
            <person name="Sanchez-Castro I."/>
            <person name="Martinez-Rodriguez P."/>
            <person name="Descostes M."/>
            <person name="Merroun M."/>
        </authorList>
    </citation>
    <scope>NUCLEOTIDE SEQUENCE [LARGE SCALE GENOMIC DNA]</scope>
    <source>
        <strain evidence="1 2">Be4</strain>
    </source>
</reference>
<evidence type="ECO:0008006" key="3">
    <source>
        <dbReference type="Google" id="ProtNLM"/>
    </source>
</evidence>
<keyword evidence="2" id="KW-1185">Reference proteome</keyword>
<protein>
    <recommendedName>
        <fullName evidence="3">DUF2486 family protein</fullName>
    </recommendedName>
</protein>
<name>A0ABT2PND5_9BURK</name>
<dbReference type="RefSeq" id="WP_261501233.1">
    <property type="nucleotide sequence ID" value="NZ_JAODYH010000007.1"/>
</dbReference>